<protein>
    <submittedName>
        <fullName evidence="1">Transport family protein</fullName>
    </submittedName>
</protein>
<accession>A0A2P2JC92</accession>
<dbReference type="AlphaFoldDB" id="A0A2P2JC92"/>
<name>A0A2P2JC92_RHIMU</name>
<proteinExistence type="predicted"/>
<reference evidence="1" key="1">
    <citation type="submission" date="2018-02" db="EMBL/GenBank/DDBJ databases">
        <title>Rhizophora mucronata_Transcriptome.</title>
        <authorList>
            <person name="Meera S.P."/>
            <person name="Sreeshan A."/>
            <person name="Augustine A."/>
        </authorList>
    </citation>
    <scope>NUCLEOTIDE SEQUENCE</scope>
    <source>
        <tissue evidence="1">Leaf</tissue>
    </source>
</reference>
<evidence type="ECO:0000313" key="1">
    <source>
        <dbReference type="EMBL" id="MBW91089.1"/>
    </source>
</evidence>
<organism evidence="1">
    <name type="scientific">Rhizophora mucronata</name>
    <name type="common">Asiatic mangrove</name>
    <dbReference type="NCBI Taxonomy" id="61149"/>
    <lineage>
        <taxon>Eukaryota</taxon>
        <taxon>Viridiplantae</taxon>
        <taxon>Streptophyta</taxon>
        <taxon>Embryophyta</taxon>
        <taxon>Tracheophyta</taxon>
        <taxon>Spermatophyta</taxon>
        <taxon>Magnoliopsida</taxon>
        <taxon>eudicotyledons</taxon>
        <taxon>Gunneridae</taxon>
        <taxon>Pentapetalae</taxon>
        <taxon>rosids</taxon>
        <taxon>fabids</taxon>
        <taxon>Malpighiales</taxon>
        <taxon>Rhizophoraceae</taxon>
        <taxon>Rhizophora</taxon>
    </lineage>
</organism>
<dbReference type="EMBL" id="GGEC01010606">
    <property type="protein sequence ID" value="MBW91089.1"/>
    <property type="molecule type" value="Transcribed_RNA"/>
</dbReference>
<sequence length="54" mass="6348">MCFVFNTQDIETEKTIKCVQFGVWGVVFSWKRDFHRSSNNTTQSSSLPKLWSVF</sequence>